<dbReference type="Gene3D" id="3.40.1360.10">
    <property type="match status" value="1"/>
</dbReference>
<dbReference type="GO" id="GO:0046872">
    <property type="term" value="F:metal ion binding"/>
    <property type="evidence" value="ECO:0007669"/>
    <property type="project" value="UniProtKB-KW"/>
</dbReference>
<keyword evidence="6" id="KW-0479">Metal-binding</keyword>
<comment type="catalytic activity">
    <reaction evidence="1 12">
        <text>ATP-dependent breakage, passage and rejoining of double-stranded DNA.</text>
        <dbReference type="EC" id="5.6.2.2"/>
    </reaction>
</comment>
<dbReference type="GO" id="GO:0005524">
    <property type="term" value="F:ATP binding"/>
    <property type="evidence" value="ECO:0007669"/>
    <property type="project" value="InterPro"/>
</dbReference>
<dbReference type="InterPro" id="IPR002815">
    <property type="entry name" value="Spo11/TopoVI_A"/>
</dbReference>
<dbReference type="OrthoDB" id="5377392at2759"/>
<dbReference type="GO" id="GO:0042138">
    <property type="term" value="P:meiotic DNA double-strand break formation"/>
    <property type="evidence" value="ECO:0007669"/>
    <property type="project" value="InterPro"/>
</dbReference>
<comment type="subcellular location">
    <subcellularLocation>
        <location evidence="3">Nucleus</location>
    </subcellularLocation>
</comment>
<dbReference type="GO" id="GO:0005694">
    <property type="term" value="C:chromosome"/>
    <property type="evidence" value="ECO:0007669"/>
    <property type="project" value="InterPro"/>
</dbReference>
<dbReference type="InterPro" id="IPR013049">
    <property type="entry name" value="Spo11/TopoVI_A_N"/>
</dbReference>
<evidence type="ECO:0000256" key="5">
    <source>
        <dbReference type="ARBA" id="ARBA00012895"/>
    </source>
</evidence>
<dbReference type="PRINTS" id="PR01551">
    <property type="entry name" value="SPO11HOMOLOG"/>
</dbReference>
<comment type="cofactor">
    <cofactor evidence="2">
        <name>Mg(2+)</name>
        <dbReference type="ChEBI" id="CHEBI:18420"/>
    </cofactor>
</comment>
<dbReference type="Pfam" id="PF04406">
    <property type="entry name" value="TP6A_N"/>
    <property type="match status" value="1"/>
</dbReference>
<proteinExistence type="evidence at transcript level"/>
<dbReference type="AlphaFoldDB" id="A0A4Y7MUU5"/>
<keyword evidence="9 12" id="KW-0238">DNA-binding</keyword>
<evidence type="ECO:0000256" key="4">
    <source>
        <dbReference type="ARBA" id="ARBA00006559"/>
    </source>
</evidence>
<evidence type="ECO:0000313" key="15">
    <source>
        <dbReference type="EMBL" id="SVE84392.1"/>
    </source>
</evidence>
<protein>
    <recommendedName>
        <fullName evidence="5">DNA topoisomerase (ATP-hydrolyzing)</fullName>
        <ecNumber evidence="5">5.6.2.2</ecNumber>
    </recommendedName>
</protein>
<gene>
    <name evidence="15" type="primary">EOG090X09ZG</name>
</gene>
<keyword evidence="8 12" id="KW-0799">Topoisomerase</keyword>
<dbReference type="PRINTS" id="PR01550">
    <property type="entry name" value="TOP6AFAMILY"/>
</dbReference>
<evidence type="ECO:0000256" key="8">
    <source>
        <dbReference type="ARBA" id="ARBA00023029"/>
    </source>
</evidence>
<feature type="domain" description="Topoisomerase 6 subunit A/Spo11 TOPRIM" evidence="14">
    <location>
        <begin position="188"/>
        <end position="358"/>
    </location>
</feature>
<dbReference type="InterPro" id="IPR036078">
    <property type="entry name" value="Spo11/TopoVI_A_sf"/>
</dbReference>
<dbReference type="CDD" id="cd00223">
    <property type="entry name" value="TOPRIM_TopoIIB_SPO"/>
    <property type="match status" value="1"/>
</dbReference>
<accession>A0A4Y7MUU5</accession>
<dbReference type="GO" id="GO:0005634">
    <property type="term" value="C:nucleus"/>
    <property type="evidence" value="ECO:0007669"/>
    <property type="project" value="UniProtKB-SubCell"/>
</dbReference>
<dbReference type="GO" id="GO:0003918">
    <property type="term" value="F:DNA topoisomerase type II (double strand cut, ATP-hydrolyzing) activity"/>
    <property type="evidence" value="ECO:0007669"/>
    <property type="project" value="UniProtKB-UniRule"/>
</dbReference>
<evidence type="ECO:0000259" key="13">
    <source>
        <dbReference type="Pfam" id="PF04406"/>
    </source>
</evidence>
<evidence type="ECO:0000256" key="6">
    <source>
        <dbReference type="ARBA" id="ARBA00022723"/>
    </source>
</evidence>
<dbReference type="EC" id="5.6.2.2" evidence="5"/>
<dbReference type="PANTHER" id="PTHR10848">
    <property type="entry name" value="MEIOTIC RECOMBINATION PROTEIN SPO11"/>
    <property type="match status" value="1"/>
</dbReference>
<dbReference type="GO" id="GO:0003677">
    <property type="term" value="F:DNA binding"/>
    <property type="evidence" value="ECO:0007669"/>
    <property type="project" value="UniProtKB-UniRule"/>
</dbReference>
<dbReference type="InterPro" id="IPR034136">
    <property type="entry name" value="TOPRIM_Topo6A/Spo11"/>
</dbReference>
<keyword evidence="11" id="KW-0539">Nucleus</keyword>
<comment type="similarity">
    <text evidence="4 12">Belongs to the TOP6A family.</text>
</comment>
<feature type="domain" description="Spo11/DNA topoisomerase VI subunit A N-terminal" evidence="13">
    <location>
        <begin position="78"/>
        <end position="139"/>
    </location>
</feature>
<dbReference type="InterPro" id="IPR013048">
    <property type="entry name" value="Meiotic_Spo11"/>
</dbReference>
<dbReference type="Gene3D" id="1.10.10.10">
    <property type="entry name" value="Winged helix-like DNA-binding domain superfamily/Winged helix DNA-binding domain"/>
    <property type="match status" value="1"/>
</dbReference>
<dbReference type="PROSITE" id="PS52041">
    <property type="entry name" value="TOPO_IIB"/>
    <property type="match status" value="1"/>
</dbReference>
<evidence type="ECO:0000256" key="12">
    <source>
        <dbReference type="PROSITE-ProRule" id="PRU01385"/>
    </source>
</evidence>
<dbReference type="EMBL" id="LR014773">
    <property type="protein sequence ID" value="SVE84392.1"/>
    <property type="molecule type" value="mRNA"/>
</dbReference>
<name>A0A4Y7MUU5_DAPPU</name>
<dbReference type="InterPro" id="IPR036388">
    <property type="entry name" value="WH-like_DNA-bd_sf"/>
</dbReference>
<evidence type="ECO:0000256" key="11">
    <source>
        <dbReference type="ARBA" id="ARBA00023242"/>
    </source>
</evidence>
<organism evidence="15">
    <name type="scientific">Daphnia pulex</name>
    <name type="common">Water flea</name>
    <dbReference type="NCBI Taxonomy" id="6669"/>
    <lineage>
        <taxon>Eukaryota</taxon>
        <taxon>Metazoa</taxon>
        <taxon>Ecdysozoa</taxon>
        <taxon>Arthropoda</taxon>
        <taxon>Crustacea</taxon>
        <taxon>Branchiopoda</taxon>
        <taxon>Diplostraca</taxon>
        <taxon>Cladocera</taxon>
        <taxon>Anomopoda</taxon>
        <taxon>Daphniidae</taxon>
        <taxon>Daphnia</taxon>
    </lineage>
</organism>
<reference evidence="15" key="1">
    <citation type="submission" date="2018-08" db="EMBL/GenBank/DDBJ databases">
        <authorList>
            <person name="Cornetti L."/>
        </authorList>
    </citation>
    <scope>NUCLEOTIDE SEQUENCE</scope>
    <source>
        <strain evidence="15">PA42</strain>
    </source>
</reference>
<evidence type="ECO:0000256" key="9">
    <source>
        <dbReference type="ARBA" id="ARBA00023125"/>
    </source>
</evidence>
<evidence type="ECO:0000256" key="2">
    <source>
        <dbReference type="ARBA" id="ARBA00001946"/>
    </source>
</evidence>
<evidence type="ECO:0000256" key="10">
    <source>
        <dbReference type="ARBA" id="ARBA00023235"/>
    </source>
</evidence>
<evidence type="ECO:0000256" key="3">
    <source>
        <dbReference type="ARBA" id="ARBA00004123"/>
    </source>
</evidence>
<evidence type="ECO:0000256" key="1">
    <source>
        <dbReference type="ARBA" id="ARBA00000185"/>
    </source>
</evidence>
<evidence type="ECO:0000259" key="14">
    <source>
        <dbReference type="Pfam" id="PF21180"/>
    </source>
</evidence>
<keyword evidence="10 12" id="KW-0413">Isomerase</keyword>
<feature type="active site" description="O-(5'-phospho-DNA)-tyrosine intermediate" evidence="12">
    <location>
        <position position="107"/>
    </location>
</feature>
<evidence type="ECO:0000256" key="7">
    <source>
        <dbReference type="ARBA" id="ARBA00022842"/>
    </source>
</evidence>
<dbReference type="PANTHER" id="PTHR10848:SF0">
    <property type="entry name" value="MEIOTIC RECOMBINATION PROTEIN SPO11"/>
    <property type="match status" value="1"/>
</dbReference>
<dbReference type="FunFam" id="1.10.10.10:FF:001453">
    <property type="entry name" value="Meiotic recombination protein Spo11"/>
    <property type="match status" value="1"/>
</dbReference>
<dbReference type="Pfam" id="PF21180">
    <property type="entry name" value="TOP6A-Spo11_Toprim"/>
    <property type="match status" value="1"/>
</dbReference>
<dbReference type="SUPFAM" id="SSF56726">
    <property type="entry name" value="DNA topoisomerase IV, alpha subunit"/>
    <property type="match status" value="1"/>
</dbReference>
<keyword evidence="7" id="KW-0460">Magnesium</keyword>
<sequence length="364" mass="41483">MTTLQEIFEILKDLKQNLITVHGPNPVFPHPNKEETLARIEDYIILVVAAISRGDWPLQLPIHGSDEMMTWKLAKQRRKCLLLFHLLAKSHALLRTNTTSTKRDIYYEDVSLWGSQPVLDSMVTQMTKLLNIPRCCLNIGATSKGLVAGSLNFLDGDGKLIDCQTPTGILIPNDVEKLSQFRSKAHLVLVVEKDSTFQKLIDDKIERFIGDCILITGKGYPDVNTRRFLRRLWDELQLPPLALVDADPHGISILAVYRFGSQNLEDIEHLSTPQLRYIGLQPSDIEALQIPDEAKLPLTQRDRSLVDTLASRPFITQNQLLHDQQLLRLRRLDCKVEIQGLTKIHPQFLSRTYLPAKIQSMSWM</sequence>